<dbReference type="Proteomes" id="UP000789702">
    <property type="component" value="Unassembled WGS sequence"/>
</dbReference>
<sequence>MVRLINNFALVCLEDQPALDALTLGNTNASNTFSFTLTLRQNDCKCDFRINAYGCPESKTILNMYYVLLAITILNILVSGCFIYSRIFIRKQPVWFAPTRNRGILRPRPQDAFHIITVVYGSSQIVHIILLITSMYPNTITAEIGQDIPRMIGFGLAVLLPVSIGIDFLLLQLQGLYSTPTIGTRTVRWIPSKYFVDGIGFTLIFGPFITILPITYMTGFYADRGAPPLSSSGSFLPETHDSMVTRENATLLANKYFKIHYLIWFAWGCFYVTIVVYFWYKLSLILRLHMRELKERQQSGDYDVEWKVKMIVRAIKNLSIIAATFVIANGSYTIMAFAYGLWQHNITIFISGIDLFYLFVWYFSFPILLSITQAVFIYNTYNPTPNGPTFTHLSATSSTVGNGDSLSHDKRIDFRLIKAINGSRFFPAVRNKQSSDTINSKATAISSDQTLQGSKLNESELESCVDECNMNYNGTFKENYDEHDDPFNNNVMPKRPEPSRQISFKSLKSYHSCFSNISELE</sequence>
<name>A0ACA9LAK6_9GLOM</name>
<evidence type="ECO:0000313" key="1">
    <source>
        <dbReference type="EMBL" id="CAG8518888.1"/>
    </source>
</evidence>
<dbReference type="EMBL" id="CAJVPU010003482">
    <property type="protein sequence ID" value="CAG8518888.1"/>
    <property type="molecule type" value="Genomic_DNA"/>
</dbReference>
<protein>
    <submittedName>
        <fullName evidence="1">7673_t:CDS:1</fullName>
    </submittedName>
</protein>
<reference evidence="1" key="1">
    <citation type="submission" date="2021-06" db="EMBL/GenBank/DDBJ databases">
        <authorList>
            <person name="Kallberg Y."/>
            <person name="Tangrot J."/>
            <person name="Rosling A."/>
        </authorList>
    </citation>
    <scope>NUCLEOTIDE SEQUENCE</scope>
    <source>
        <strain evidence="1">IL203A</strain>
    </source>
</reference>
<organism evidence="1 2">
    <name type="scientific">Dentiscutata heterogama</name>
    <dbReference type="NCBI Taxonomy" id="1316150"/>
    <lineage>
        <taxon>Eukaryota</taxon>
        <taxon>Fungi</taxon>
        <taxon>Fungi incertae sedis</taxon>
        <taxon>Mucoromycota</taxon>
        <taxon>Glomeromycotina</taxon>
        <taxon>Glomeromycetes</taxon>
        <taxon>Diversisporales</taxon>
        <taxon>Gigasporaceae</taxon>
        <taxon>Dentiscutata</taxon>
    </lineage>
</organism>
<accession>A0ACA9LAK6</accession>
<comment type="caution">
    <text evidence="1">The sequence shown here is derived from an EMBL/GenBank/DDBJ whole genome shotgun (WGS) entry which is preliminary data.</text>
</comment>
<gene>
    <name evidence="1" type="ORF">DHETER_LOCUS3817</name>
</gene>
<proteinExistence type="predicted"/>
<keyword evidence="2" id="KW-1185">Reference proteome</keyword>
<evidence type="ECO:0000313" key="2">
    <source>
        <dbReference type="Proteomes" id="UP000789702"/>
    </source>
</evidence>